<dbReference type="GO" id="GO:0005524">
    <property type="term" value="F:ATP binding"/>
    <property type="evidence" value="ECO:0007669"/>
    <property type="project" value="UniProtKB-KW"/>
</dbReference>
<keyword evidence="3 13" id="KW-0808">Transferase</keyword>
<evidence type="ECO:0000256" key="2">
    <source>
        <dbReference type="ARBA" id="ARBA00011903"/>
    </source>
</evidence>
<evidence type="ECO:0000313" key="13">
    <source>
        <dbReference type="EMBL" id="MBK1828214.1"/>
    </source>
</evidence>
<evidence type="ECO:0000256" key="3">
    <source>
        <dbReference type="ARBA" id="ARBA00022679"/>
    </source>
</evidence>
<dbReference type="InterPro" id="IPR027417">
    <property type="entry name" value="P-loop_NTPase"/>
</dbReference>
<evidence type="ECO:0000256" key="6">
    <source>
        <dbReference type="ARBA" id="ARBA00022840"/>
    </source>
</evidence>
<dbReference type="Gene3D" id="3.40.50.300">
    <property type="entry name" value="P-loop containing nucleotide triphosphate hydrolases"/>
    <property type="match status" value="1"/>
</dbReference>
<keyword evidence="4" id="KW-0547">Nucleotide-binding</keyword>
<dbReference type="InterPro" id="IPR005702">
    <property type="entry name" value="Wzc-like_C"/>
</dbReference>
<proteinExistence type="inferred from homology"/>
<dbReference type="PANTHER" id="PTHR32309">
    <property type="entry name" value="TYROSINE-PROTEIN KINASE"/>
    <property type="match status" value="1"/>
</dbReference>
<evidence type="ECO:0000256" key="4">
    <source>
        <dbReference type="ARBA" id="ARBA00022741"/>
    </source>
</evidence>
<comment type="caution">
    <text evidence="13">The sequence shown here is derived from an EMBL/GenBank/DDBJ whole genome shotgun (WGS) entry which is preliminary data.</text>
</comment>
<keyword evidence="6" id="KW-0067">ATP-binding</keyword>
<evidence type="ECO:0000256" key="9">
    <source>
        <dbReference type="SAM" id="Coils"/>
    </source>
</evidence>
<evidence type="ECO:0000256" key="1">
    <source>
        <dbReference type="ARBA" id="ARBA00007316"/>
    </source>
</evidence>
<dbReference type="CDD" id="cd05387">
    <property type="entry name" value="BY-kinase"/>
    <property type="match status" value="1"/>
</dbReference>
<evidence type="ECO:0000256" key="10">
    <source>
        <dbReference type="SAM" id="MobiDB-lite"/>
    </source>
</evidence>
<dbReference type="InterPro" id="IPR025669">
    <property type="entry name" value="AAA_dom"/>
</dbReference>
<keyword evidence="11" id="KW-0472">Membrane</keyword>
<keyword evidence="5" id="KW-0418">Kinase</keyword>
<comment type="similarity">
    <text evidence="1">Belongs to the CpsD/CapB family.</text>
</comment>
<dbReference type="SUPFAM" id="SSF52540">
    <property type="entry name" value="P-loop containing nucleoside triphosphate hydrolases"/>
    <property type="match status" value="1"/>
</dbReference>
<evidence type="ECO:0000259" key="12">
    <source>
        <dbReference type="Pfam" id="PF13614"/>
    </source>
</evidence>
<comment type="catalytic activity">
    <reaction evidence="8">
        <text>L-tyrosyl-[protein] + ATP = O-phospho-L-tyrosyl-[protein] + ADP + H(+)</text>
        <dbReference type="Rhea" id="RHEA:10596"/>
        <dbReference type="Rhea" id="RHEA-COMP:10136"/>
        <dbReference type="Rhea" id="RHEA-COMP:20101"/>
        <dbReference type="ChEBI" id="CHEBI:15378"/>
        <dbReference type="ChEBI" id="CHEBI:30616"/>
        <dbReference type="ChEBI" id="CHEBI:46858"/>
        <dbReference type="ChEBI" id="CHEBI:61978"/>
        <dbReference type="ChEBI" id="CHEBI:456216"/>
        <dbReference type="EC" id="2.7.10.2"/>
    </reaction>
</comment>
<dbReference type="InterPro" id="IPR050445">
    <property type="entry name" value="Bact_polysacc_biosynth/exp"/>
</dbReference>
<reference evidence="13" key="1">
    <citation type="submission" date="2021-01" db="EMBL/GenBank/DDBJ databases">
        <title>Modified the classification status of verrucomicrobia.</title>
        <authorList>
            <person name="Feng X."/>
        </authorList>
    </citation>
    <scope>NUCLEOTIDE SEQUENCE</scope>
    <source>
        <strain evidence="13">KCTC 22201</strain>
    </source>
</reference>
<keyword evidence="11" id="KW-0812">Transmembrane</keyword>
<evidence type="ECO:0000256" key="8">
    <source>
        <dbReference type="ARBA" id="ARBA00051245"/>
    </source>
</evidence>
<keyword evidence="11" id="KW-1133">Transmembrane helix</keyword>
<evidence type="ECO:0000256" key="11">
    <source>
        <dbReference type="SAM" id="Phobius"/>
    </source>
</evidence>
<gene>
    <name evidence="13" type="ORF">JIN81_14365</name>
</gene>
<feature type="domain" description="AAA" evidence="12">
    <location>
        <begin position="516"/>
        <end position="644"/>
    </location>
</feature>
<dbReference type="PANTHER" id="PTHR32309:SF13">
    <property type="entry name" value="FERRIC ENTEROBACTIN TRANSPORT PROTEIN FEPE"/>
    <property type="match status" value="1"/>
</dbReference>
<protein>
    <recommendedName>
        <fullName evidence="2">non-specific protein-tyrosine kinase</fullName>
        <ecNumber evidence="2">2.7.10.2</ecNumber>
    </recommendedName>
</protein>
<dbReference type="Pfam" id="PF13614">
    <property type="entry name" value="AAA_31"/>
    <property type="match status" value="1"/>
</dbReference>
<organism evidence="13 14">
    <name type="scientific">Haloferula rosea</name>
    <dbReference type="NCBI Taxonomy" id="490093"/>
    <lineage>
        <taxon>Bacteria</taxon>
        <taxon>Pseudomonadati</taxon>
        <taxon>Verrucomicrobiota</taxon>
        <taxon>Verrucomicrobiia</taxon>
        <taxon>Verrucomicrobiales</taxon>
        <taxon>Verrucomicrobiaceae</taxon>
        <taxon>Haloferula</taxon>
    </lineage>
</organism>
<evidence type="ECO:0000256" key="7">
    <source>
        <dbReference type="ARBA" id="ARBA00023137"/>
    </source>
</evidence>
<dbReference type="Proteomes" id="UP000658278">
    <property type="component" value="Unassembled WGS sequence"/>
</dbReference>
<sequence length="720" mass="77863">MSSPIIKSEQEGRQELGAPTSDPTFYLPKAELPRFLGALVRHGWIAILLMVLAAVATWFAMGRMPKIYQSSGSVYVSADTVNFFEVQEMTDEDSEDLESMHSVEQGMLSNTLLLRVIDKHQLVGDPTFAPEAKTRQGVLGELADRVGVELRRGSRYIDIWVEDTDPVRARDLVASIKSEYETWSAERQTALIEEVSIGLANEEGRLRKRMELSEEKLQAFREEHPVPGLEGIRATGSARDRLGILSERLTEAKTSRMELEAERDAFAKFDADNPDALAGLRRSDHGAEVLSLVRDLREKELEFDRVKERYLFKHPDYKRAARDVESVKEDLAVAMITAGEAVEKGYQVALAQEKALENEVAIASGDAVDVDGLRAQFAALSREAEADRELHGSVSRRLRETMLAGSVPASVLSWRDQPLVPEEASKPKRALFTPIAGMAGLCLGLMLVAGLELKGGTVRDTAAASRATGVPLLARIPAVGASEGMLLLSSPSSAAAEAFRRLRSVLIPASAESKAQTIMFTGARAGEGASFCAVNHAVSLAVQGHRTLLIDADLRSPGLSREQLKETPTGLSDLLAGNATAADTCVRTPVPGLYLISSGELKADASELLGSSRFPVLLEEAYRWFDRVVIDAPPVLGTSDAQAVARYADRTCMVIGEGGSKSTELRQTAEMLRGGGAKLVGFVWNEHPTSPGDAPSLVAPRTALPARGEHTLSISEATSD</sequence>
<dbReference type="EC" id="2.7.10.2" evidence="2"/>
<accession>A0A934VFC2</accession>
<name>A0A934VFC2_9BACT</name>
<keyword evidence="14" id="KW-1185">Reference proteome</keyword>
<dbReference type="RefSeq" id="WP_200281188.1">
    <property type="nucleotide sequence ID" value="NZ_JAENII010000012.1"/>
</dbReference>
<dbReference type="EMBL" id="JAENII010000012">
    <property type="protein sequence ID" value="MBK1828214.1"/>
    <property type="molecule type" value="Genomic_DNA"/>
</dbReference>
<keyword evidence="9" id="KW-0175">Coiled coil</keyword>
<evidence type="ECO:0000313" key="14">
    <source>
        <dbReference type="Proteomes" id="UP000658278"/>
    </source>
</evidence>
<feature type="coiled-coil region" evidence="9">
    <location>
        <begin position="203"/>
        <end position="262"/>
    </location>
</feature>
<dbReference type="GO" id="GO:0004715">
    <property type="term" value="F:non-membrane spanning protein tyrosine kinase activity"/>
    <property type="evidence" value="ECO:0007669"/>
    <property type="project" value="UniProtKB-EC"/>
</dbReference>
<evidence type="ECO:0000256" key="5">
    <source>
        <dbReference type="ARBA" id="ARBA00022777"/>
    </source>
</evidence>
<keyword evidence="7" id="KW-0829">Tyrosine-protein kinase</keyword>
<dbReference type="AlphaFoldDB" id="A0A934VFC2"/>
<dbReference type="GO" id="GO:0005886">
    <property type="term" value="C:plasma membrane"/>
    <property type="evidence" value="ECO:0007669"/>
    <property type="project" value="TreeGrafter"/>
</dbReference>
<dbReference type="NCBIfam" id="TIGR01007">
    <property type="entry name" value="eps_fam"/>
    <property type="match status" value="1"/>
</dbReference>
<feature type="region of interest" description="Disordered" evidence="10">
    <location>
        <begin position="1"/>
        <end position="20"/>
    </location>
</feature>
<feature type="transmembrane region" description="Helical" evidence="11">
    <location>
        <begin position="42"/>
        <end position="61"/>
    </location>
</feature>